<dbReference type="AlphaFoldDB" id="M4BKM5"/>
<reference evidence="2" key="2">
    <citation type="submission" date="2015-06" db="UniProtKB">
        <authorList>
            <consortium name="EnsemblProtists"/>
        </authorList>
    </citation>
    <scope>IDENTIFICATION</scope>
    <source>
        <strain evidence="2">Emoy2</strain>
    </source>
</reference>
<dbReference type="VEuPathDB" id="FungiDB:HpaG806958"/>
<dbReference type="Gene3D" id="2.30.29.30">
    <property type="entry name" value="Pleckstrin-homology domain (PH domain)/Phosphotyrosine-binding domain (PTB)"/>
    <property type="match status" value="1"/>
</dbReference>
<dbReference type="InterPro" id="IPR011993">
    <property type="entry name" value="PH-like_dom_sf"/>
</dbReference>
<keyword evidence="3" id="KW-1185">Reference proteome</keyword>
<evidence type="ECO:0000313" key="2">
    <source>
        <dbReference type="EnsemblProtists" id="HpaP806958"/>
    </source>
</evidence>
<organism evidence="2 3">
    <name type="scientific">Hyaloperonospora arabidopsidis (strain Emoy2)</name>
    <name type="common">Downy mildew agent</name>
    <name type="synonym">Peronospora arabidopsidis</name>
    <dbReference type="NCBI Taxonomy" id="559515"/>
    <lineage>
        <taxon>Eukaryota</taxon>
        <taxon>Sar</taxon>
        <taxon>Stramenopiles</taxon>
        <taxon>Oomycota</taxon>
        <taxon>Peronosporomycetes</taxon>
        <taxon>Peronosporales</taxon>
        <taxon>Peronosporaceae</taxon>
        <taxon>Hyaloperonospora</taxon>
    </lineage>
</organism>
<evidence type="ECO:0000313" key="3">
    <source>
        <dbReference type="Proteomes" id="UP000011713"/>
    </source>
</evidence>
<accession>M4BKM5</accession>
<dbReference type="eggNOG" id="ENOG502S10J">
    <property type="taxonomic scope" value="Eukaryota"/>
</dbReference>
<reference evidence="3" key="1">
    <citation type="journal article" date="2010" name="Science">
        <title>Signatures of adaptation to obligate biotrophy in the Hyaloperonospora arabidopsidis genome.</title>
        <authorList>
            <person name="Baxter L."/>
            <person name="Tripathy S."/>
            <person name="Ishaque N."/>
            <person name="Boot N."/>
            <person name="Cabral A."/>
            <person name="Kemen E."/>
            <person name="Thines M."/>
            <person name="Ah-Fong A."/>
            <person name="Anderson R."/>
            <person name="Badejoko W."/>
            <person name="Bittner-Eddy P."/>
            <person name="Boore J.L."/>
            <person name="Chibucos M.C."/>
            <person name="Coates M."/>
            <person name="Dehal P."/>
            <person name="Delehaunty K."/>
            <person name="Dong S."/>
            <person name="Downton P."/>
            <person name="Dumas B."/>
            <person name="Fabro G."/>
            <person name="Fronick C."/>
            <person name="Fuerstenberg S.I."/>
            <person name="Fulton L."/>
            <person name="Gaulin E."/>
            <person name="Govers F."/>
            <person name="Hughes L."/>
            <person name="Humphray S."/>
            <person name="Jiang R.H."/>
            <person name="Judelson H."/>
            <person name="Kamoun S."/>
            <person name="Kyung K."/>
            <person name="Meijer H."/>
            <person name="Minx P."/>
            <person name="Morris P."/>
            <person name="Nelson J."/>
            <person name="Phuntumart V."/>
            <person name="Qutob D."/>
            <person name="Rehmany A."/>
            <person name="Rougon-Cardoso A."/>
            <person name="Ryden P."/>
            <person name="Torto-Alalibo T."/>
            <person name="Studholme D."/>
            <person name="Wang Y."/>
            <person name="Win J."/>
            <person name="Wood J."/>
            <person name="Clifton S.W."/>
            <person name="Rogers J."/>
            <person name="Van den Ackerveken G."/>
            <person name="Jones J.D."/>
            <person name="McDowell J.M."/>
            <person name="Beynon J."/>
            <person name="Tyler B.M."/>
        </authorList>
    </citation>
    <scope>NUCLEOTIDE SEQUENCE [LARGE SCALE GENOMIC DNA]</scope>
    <source>
        <strain evidence="3">Emoy2</strain>
    </source>
</reference>
<sequence>MTRQGYLIVYNKRNQPSVCYLSLEDGYLRQYATPEGTLCVSELQLSGCKVDVKAHKRVDGVPHSFYLELRKVFVTDRSYTLGAAQRIDFTASSSEDRQAWGKALFSWQRFYWREPQAAESPTKSADATATRRQLERLLATQKQMVRPPQPKGGPLISFASAKQPLSFLRRNAQSLHRSLVLSITSIAGNTQKPGRGVELTTDCRKVKVGLANVECPQAVKSDDLGCAATVTPHGISGGYS</sequence>
<dbReference type="HOGENOM" id="CLU_1075515_0_0_1"/>
<dbReference type="OMA" id="QEWGKAL"/>
<dbReference type="SMART" id="SM00233">
    <property type="entry name" value="PH"/>
    <property type="match status" value="1"/>
</dbReference>
<dbReference type="CDD" id="cd00821">
    <property type="entry name" value="PH"/>
    <property type="match status" value="1"/>
</dbReference>
<dbReference type="EMBL" id="JH598357">
    <property type="status" value="NOT_ANNOTATED_CDS"/>
    <property type="molecule type" value="Genomic_DNA"/>
</dbReference>
<dbReference type="SUPFAM" id="SSF50729">
    <property type="entry name" value="PH domain-like"/>
    <property type="match status" value="1"/>
</dbReference>
<dbReference type="Proteomes" id="UP000011713">
    <property type="component" value="Unassembled WGS sequence"/>
</dbReference>
<evidence type="ECO:0000259" key="1">
    <source>
        <dbReference type="SMART" id="SM00233"/>
    </source>
</evidence>
<dbReference type="InterPro" id="IPR001849">
    <property type="entry name" value="PH_domain"/>
</dbReference>
<proteinExistence type="predicted"/>
<name>M4BKM5_HYAAE</name>
<protein>
    <recommendedName>
        <fullName evidence="1">PH domain-containing protein</fullName>
    </recommendedName>
</protein>
<dbReference type="EnsemblProtists" id="HpaT806958">
    <property type="protein sequence ID" value="HpaP806958"/>
    <property type="gene ID" value="HpaG806958"/>
</dbReference>
<feature type="domain" description="PH" evidence="1">
    <location>
        <begin position="1"/>
        <end position="111"/>
    </location>
</feature>
<dbReference type="InParanoid" id="M4BKM5"/>